<dbReference type="SUPFAM" id="SSF54695">
    <property type="entry name" value="POZ domain"/>
    <property type="match status" value="2"/>
</dbReference>
<organism evidence="2 3">
    <name type="scientific">Lentinula raphanica</name>
    <dbReference type="NCBI Taxonomy" id="153919"/>
    <lineage>
        <taxon>Eukaryota</taxon>
        <taxon>Fungi</taxon>
        <taxon>Dikarya</taxon>
        <taxon>Basidiomycota</taxon>
        <taxon>Agaricomycotina</taxon>
        <taxon>Agaricomycetes</taxon>
        <taxon>Agaricomycetidae</taxon>
        <taxon>Agaricales</taxon>
        <taxon>Marasmiineae</taxon>
        <taxon>Omphalotaceae</taxon>
        <taxon>Lentinula</taxon>
    </lineage>
</organism>
<accession>A0AA38PEZ7</accession>
<dbReference type="InterPro" id="IPR011333">
    <property type="entry name" value="SKP1/BTB/POZ_sf"/>
</dbReference>
<evidence type="ECO:0000259" key="1">
    <source>
        <dbReference type="SMART" id="SM00225"/>
    </source>
</evidence>
<dbReference type="InterPro" id="IPR000210">
    <property type="entry name" value="BTB/POZ_dom"/>
</dbReference>
<dbReference type="AlphaFoldDB" id="A0AA38PEZ7"/>
<dbReference type="EMBL" id="MU806043">
    <property type="protein sequence ID" value="KAJ3841341.1"/>
    <property type="molecule type" value="Genomic_DNA"/>
</dbReference>
<evidence type="ECO:0000313" key="3">
    <source>
        <dbReference type="Proteomes" id="UP001163846"/>
    </source>
</evidence>
<dbReference type="Gene3D" id="3.30.710.10">
    <property type="entry name" value="Potassium Channel Kv1.1, Chain A"/>
    <property type="match status" value="2"/>
</dbReference>
<name>A0AA38PEZ7_9AGAR</name>
<protein>
    <recommendedName>
        <fullName evidence="1">BTB domain-containing protein</fullName>
    </recommendedName>
</protein>
<reference evidence="2" key="1">
    <citation type="submission" date="2022-08" db="EMBL/GenBank/DDBJ databases">
        <authorList>
            <consortium name="DOE Joint Genome Institute"/>
            <person name="Min B."/>
            <person name="Riley R."/>
            <person name="Sierra-Patev S."/>
            <person name="Naranjo-Ortiz M."/>
            <person name="Looney B."/>
            <person name="Konkel Z."/>
            <person name="Slot J.C."/>
            <person name="Sakamoto Y."/>
            <person name="Steenwyk J.L."/>
            <person name="Rokas A."/>
            <person name="Carro J."/>
            <person name="Camarero S."/>
            <person name="Ferreira P."/>
            <person name="Molpeceres G."/>
            <person name="Ruiz-Duenas F.J."/>
            <person name="Serrano A."/>
            <person name="Henrissat B."/>
            <person name="Drula E."/>
            <person name="Hughes K.W."/>
            <person name="Mata J.L."/>
            <person name="Ishikawa N.K."/>
            <person name="Vargas-Isla R."/>
            <person name="Ushijima S."/>
            <person name="Smith C.A."/>
            <person name="Ahrendt S."/>
            <person name="Andreopoulos W."/>
            <person name="He G."/>
            <person name="Labutti K."/>
            <person name="Lipzen A."/>
            <person name="Ng V."/>
            <person name="Sandor L."/>
            <person name="Barry K."/>
            <person name="Martinez A.T."/>
            <person name="Xiao Y."/>
            <person name="Gibbons J.G."/>
            <person name="Terashima K."/>
            <person name="Hibbett D.S."/>
            <person name="Grigoriev I.V."/>
        </authorList>
    </citation>
    <scope>NUCLEOTIDE SEQUENCE</scope>
    <source>
        <strain evidence="2">TFB9207</strain>
    </source>
</reference>
<evidence type="ECO:0000313" key="2">
    <source>
        <dbReference type="EMBL" id="KAJ3841341.1"/>
    </source>
</evidence>
<dbReference type="Pfam" id="PF00651">
    <property type="entry name" value="BTB"/>
    <property type="match status" value="1"/>
</dbReference>
<keyword evidence="3" id="KW-1185">Reference proteome</keyword>
<dbReference type="Proteomes" id="UP001163846">
    <property type="component" value="Unassembled WGS sequence"/>
</dbReference>
<dbReference type="SMART" id="SM00225">
    <property type="entry name" value="BTB"/>
    <property type="match status" value="2"/>
</dbReference>
<feature type="domain" description="BTB" evidence="1">
    <location>
        <begin position="29"/>
        <end position="127"/>
    </location>
</feature>
<feature type="domain" description="BTB" evidence="1">
    <location>
        <begin position="328"/>
        <end position="428"/>
    </location>
</feature>
<gene>
    <name evidence="2" type="ORF">F5878DRAFT_639686</name>
</gene>
<proteinExistence type="predicted"/>
<comment type="caution">
    <text evidence="2">The sequence shown here is derived from an EMBL/GenBank/DDBJ whole genome shotgun (WGS) entry which is preliminary data.</text>
</comment>
<sequence>MADSVEAPNTAPNAPPTVTPSDIFNAADADVVILSSDNFEFRLHKKNLEFLSGAFPPADTMTSPNEFVRLTEPGGTLEILFQFVYPQRFPSLCDLEIDRLFALAEAAEKYEVFALMNICEARLRVIMPKYPRRVLDFAVKHNHIILIKEVAPILVPYIPLSDLAEVLPPHLYKPWSLYRSQWLKEAITLITKSHPHNCYEKVDRDRVRWNAPSLAAPLTLHQSLLMAPFEHHTSKYWENLALQYDNKECCLSIIKAVKSHLQPAFSLLLQRDVLSSGFLLRPSTSTWQHIVIITMNDTPLETLHHHPREHQLGDLMIKHSKVFNAADADIVILSSDNVQFRLHRKRLELSSGLFPLAAELPETSSKEVVRLTESGKTLDLLFQFMYPQRYPSLSGLKVDQLLALAEAAEKYEVFALMNICELHLRALLPKYSQRVLKFAAKHDHDALIQEVAPLLVSNMPLSELAGVLPPRMYKPWSLYRERWVHKAVINIAHVGPHDCYDVRTNKLTLHQSLLSAPFNHNDPKFWEDLAKIYPRNCCHITIKKVQTLLEKIVDNITPLQLPHPAAATEN</sequence>